<evidence type="ECO:0000313" key="2">
    <source>
        <dbReference type="Proteomes" id="UP000299102"/>
    </source>
</evidence>
<dbReference type="Proteomes" id="UP000299102">
    <property type="component" value="Unassembled WGS sequence"/>
</dbReference>
<dbReference type="EMBL" id="BGZK01001755">
    <property type="protein sequence ID" value="GBP85732.1"/>
    <property type="molecule type" value="Genomic_DNA"/>
</dbReference>
<organism evidence="1 2">
    <name type="scientific">Eumeta variegata</name>
    <name type="common">Bagworm moth</name>
    <name type="synonym">Eumeta japonica</name>
    <dbReference type="NCBI Taxonomy" id="151549"/>
    <lineage>
        <taxon>Eukaryota</taxon>
        <taxon>Metazoa</taxon>
        <taxon>Ecdysozoa</taxon>
        <taxon>Arthropoda</taxon>
        <taxon>Hexapoda</taxon>
        <taxon>Insecta</taxon>
        <taxon>Pterygota</taxon>
        <taxon>Neoptera</taxon>
        <taxon>Endopterygota</taxon>
        <taxon>Lepidoptera</taxon>
        <taxon>Glossata</taxon>
        <taxon>Ditrysia</taxon>
        <taxon>Tineoidea</taxon>
        <taxon>Psychidae</taxon>
        <taxon>Oiketicinae</taxon>
        <taxon>Eumeta</taxon>
    </lineage>
</organism>
<protein>
    <submittedName>
        <fullName evidence="1">Uncharacterized protein</fullName>
    </submittedName>
</protein>
<sequence>MCGMSLKNKLIRRRNPRIKARDVYLARFSFIGNFRSHPPIRNTWLCYVDYLTDDLCRPTSHTYNSSVHPRNIFAVPSRAAPNKCVEITQLRRRSGRVECRPVMRAPRRKWTVSRLTRKKLWSN</sequence>
<name>A0A4C1ZEC4_EUMVA</name>
<gene>
    <name evidence="1" type="ORF">EVAR_69993_1</name>
</gene>
<reference evidence="1 2" key="1">
    <citation type="journal article" date="2019" name="Commun. Biol.">
        <title>The bagworm genome reveals a unique fibroin gene that provides high tensile strength.</title>
        <authorList>
            <person name="Kono N."/>
            <person name="Nakamura H."/>
            <person name="Ohtoshi R."/>
            <person name="Tomita M."/>
            <person name="Numata K."/>
            <person name="Arakawa K."/>
        </authorList>
    </citation>
    <scope>NUCLEOTIDE SEQUENCE [LARGE SCALE GENOMIC DNA]</scope>
</reference>
<comment type="caution">
    <text evidence="1">The sequence shown here is derived from an EMBL/GenBank/DDBJ whole genome shotgun (WGS) entry which is preliminary data.</text>
</comment>
<evidence type="ECO:0000313" key="1">
    <source>
        <dbReference type="EMBL" id="GBP85732.1"/>
    </source>
</evidence>
<dbReference type="AlphaFoldDB" id="A0A4C1ZEC4"/>
<accession>A0A4C1ZEC4</accession>
<keyword evidence="2" id="KW-1185">Reference proteome</keyword>
<proteinExistence type="predicted"/>